<name>A0A2G2WUZ9_CAPBA</name>
<proteinExistence type="predicted"/>
<evidence type="ECO:0000313" key="1">
    <source>
        <dbReference type="EMBL" id="PHT49010.1"/>
    </source>
</evidence>
<dbReference type="EMBL" id="MLFT02000005">
    <property type="protein sequence ID" value="PHT49010.1"/>
    <property type="molecule type" value="Genomic_DNA"/>
</dbReference>
<protein>
    <submittedName>
        <fullName evidence="1">Uncharacterized protein</fullName>
    </submittedName>
</protein>
<evidence type="ECO:0000313" key="2">
    <source>
        <dbReference type="Proteomes" id="UP000224567"/>
    </source>
</evidence>
<keyword evidence="2" id="KW-1185">Reference proteome</keyword>
<reference evidence="1 2" key="1">
    <citation type="journal article" date="2017" name="Genome Biol.">
        <title>New reference genome sequences of hot pepper reveal the massive evolution of plant disease-resistance genes by retroduplication.</title>
        <authorList>
            <person name="Kim S."/>
            <person name="Park J."/>
            <person name="Yeom S.I."/>
            <person name="Kim Y.M."/>
            <person name="Seo E."/>
            <person name="Kim K.T."/>
            <person name="Kim M.S."/>
            <person name="Lee J.M."/>
            <person name="Cheong K."/>
            <person name="Shin H.S."/>
            <person name="Kim S.B."/>
            <person name="Han K."/>
            <person name="Lee J."/>
            <person name="Park M."/>
            <person name="Lee H.A."/>
            <person name="Lee H.Y."/>
            <person name="Lee Y."/>
            <person name="Oh S."/>
            <person name="Lee J.H."/>
            <person name="Choi E."/>
            <person name="Choi E."/>
            <person name="Lee S.E."/>
            <person name="Jeon J."/>
            <person name="Kim H."/>
            <person name="Choi G."/>
            <person name="Song H."/>
            <person name="Lee J."/>
            <person name="Lee S.C."/>
            <person name="Kwon J.K."/>
            <person name="Lee H.Y."/>
            <person name="Koo N."/>
            <person name="Hong Y."/>
            <person name="Kim R.W."/>
            <person name="Kang W.H."/>
            <person name="Huh J.H."/>
            <person name="Kang B.C."/>
            <person name="Yang T.J."/>
            <person name="Lee Y.H."/>
            <person name="Bennetzen J.L."/>
            <person name="Choi D."/>
        </authorList>
    </citation>
    <scope>NUCLEOTIDE SEQUENCE [LARGE SCALE GENOMIC DNA]</scope>
    <source>
        <strain evidence="2">cv. PBC81</strain>
    </source>
</reference>
<dbReference type="Proteomes" id="UP000224567">
    <property type="component" value="Unassembled WGS sequence"/>
</dbReference>
<sequence length="123" mass="14160">MHICSTNLKASKSSEVSRFIKQLLQASPDILREYVIHLQQHMINAITPRASTRNIHVMVEFLLIILTDVSKDIIRQDKLFVLLERVGALIREVSIFIRNLEENSTNEENMKKNKSCKSRLAGK</sequence>
<organism evidence="1 2">
    <name type="scientific">Capsicum baccatum</name>
    <name type="common">Peruvian pepper</name>
    <dbReference type="NCBI Taxonomy" id="33114"/>
    <lineage>
        <taxon>Eukaryota</taxon>
        <taxon>Viridiplantae</taxon>
        <taxon>Streptophyta</taxon>
        <taxon>Embryophyta</taxon>
        <taxon>Tracheophyta</taxon>
        <taxon>Spermatophyta</taxon>
        <taxon>Magnoliopsida</taxon>
        <taxon>eudicotyledons</taxon>
        <taxon>Gunneridae</taxon>
        <taxon>Pentapetalae</taxon>
        <taxon>asterids</taxon>
        <taxon>lamiids</taxon>
        <taxon>Solanales</taxon>
        <taxon>Solanaceae</taxon>
        <taxon>Solanoideae</taxon>
        <taxon>Capsiceae</taxon>
        <taxon>Capsicum</taxon>
    </lineage>
</organism>
<accession>A0A2G2WUZ9</accession>
<dbReference type="AlphaFoldDB" id="A0A2G2WUZ9"/>
<gene>
    <name evidence="1" type="ORF">CQW23_13218</name>
</gene>
<comment type="caution">
    <text evidence="1">The sequence shown here is derived from an EMBL/GenBank/DDBJ whole genome shotgun (WGS) entry which is preliminary data.</text>
</comment>
<reference evidence="2" key="2">
    <citation type="journal article" date="2017" name="J. Anim. Genet.">
        <title>Multiple reference genome sequences of hot pepper reveal the massive evolution of plant disease resistance genes by retroduplication.</title>
        <authorList>
            <person name="Kim S."/>
            <person name="Park J."/>
            <person name="Yeom S.-I."/>
            <person name="Kim Y.-M."/>
            <person name="Seo E."/>
            <person name="Kim K.-T."/>
            <person name="Kim M.-S."/>
            <person name="Lee J.M."/>
            <person name="Cheong K."/>
            <person name="Shin H.-S."/>
            <person name="Kim S.-B."/>
            <person name="Han K."/>
            <person name="Lee J."/>
            <person name="Park M."/>
            <person name="Lee H.-A."/>
            <person name="Lee H.-Y."/>
            <person name="Lee Y."/>
            <person name="Oh S."/>
            <person name="Lee J.H."/>
            <person name="Choi E."/>
            <person name="Choi E."/>
            <person name="Lee S.E."/>
            <person name="Jeon J."/>
            <person name="Kim H."/>
            <person name="Choi G."/>
            <person name="Song H."/>
            <person name="Lee J."/>
            <person name="Lee S.-C."/>
            <person name="Kwon J.-K."/>
            <person name="Lee H.-Y."/>
            <person name="Koo N."/>
            <person name="Hong Y."/>
            <person name="Kim R.W."/>
            <person name="Kang W.-H."/>
            <person name="Huh J.H."/>
            <person name="Kang B.-C."/>
            <person name="Yang T.-J."/>
            <person name="Lee Y.-H."/>
            <person name="Bennetzen J.L."/>
            <person name="Choi D."/>
        </authorList>
    </citation>
    <scope>NUCLEOTIDE SEQUENCE [LARGE SCALE GENOMIC DNA]</scope>
    <source>
        <strain evidence="2">cv. PBC81</strain>
    </source>
</reference>